<evidence type="ECO:0000256" key="2">
    <source>
        <dbReference type="ARBA" id="ARBA00023015"/>
    </source>
</evidence>
<comment type="caution">
    <text evidence="6">The sequence shown here is derived from an EMBL/GenBank/DDBJ whole genome shotgun (WGS) entry which is preliminary data.</text>
</comment>
<evidence type="ECO:0000259" key="5">
    <source>
        <dbReference type="PROSITE" id="PS51000"/>
    </source>
</evidence>
<reference evidence="6 7" key="2">
    <citation type="journal article" date="2014" name="FEMS Microbiol. Lett.">
        <title>Draft genomic DNA sequence of the facultatively methylotrophic bacterium Acidomonas methanolica type strain MB58.</title>
        <authorList>
            <person name="Higashiura N."/>
            <person name="Hadano H."/>
            <person name="Hirakawa H."/>
            <person name="Matsutani M."/>
            <person name="Takabe S."/>
            <person name="Matsushita K."/>
            <person name="Azuma Y."/>
        </authorList>
    </citation>
    <scope>NUCLEOTIDE SEQUENCE [LARGE SCALE GENOMIC DNA]</scope>
    <source>
        <strain evidence="6 7">MB58</strain>
    </source>
</reference>
<dbReference type="SUPFAM" id="SSF46785">
    <property type="entry name" value="Winged helix' DNA-binding domain"/>
    <property type="match status" value="1"/>
</dbReference>
<evidence type="ECO:0000256" key="1">
    <source>
        <dbReference type="ARBA" id="ARBA00022491"/>
    </source>
</evidence>
<gene>
    <name evidence="6" type="ORF">Amme_104_029</name>
</gene>
<dbReference type="PROSITE" id="PS00894">
    <property type="entry name" value="HTH_DEOR_1"/>
    <property type="match status" value="1"/>
</dbReference>
<dbReference type="Gene3D" id="1.10.10.10">
    <property type="entry name" value="Winged helix-like DNA-binding domain superfamily/Winged helix DNA-binding domain"/>
    <property type="match status" value="1"/>
</dbReference>
<dbReference type="PROSITE" id="PS51000">
    <property type="entry name" value="HTH_DEOR_2"/>
    <property type="match status" value="1"/>
</dbReference>
<keyword evidence="3" id="KW-0238">DNA-binding</keyword>
<dbReference type="PANTHER" id="PTHR30363:SF4">
    <property type="entry name" value="GLYCEROL-3-PHOSPHATE REGULON REPRESSOR"/>
    <property type="match status" value="1"/>
</dbReference>
<keyword evidence="1" id="KW-0678">Repressor</keyword>
<dbReference type="InterPro" id="IPR050313">
    <property type="entry name" value="Carb_Metab_HTH_regulators"/>
</dbReference>
<dbReference type="SMART" id="SM00420">
    <property type="entry name" value="HTH_DEOR"/>
    <property type="match status" value="1"/>
</dbReference>
<dbReference type="InterPro" id="IPR036388">
    <property type="entry name" value="WH-like_DNA-bd_sf"/>
</dbReference>
<feature type="domain" description="HTH deoR-type" evidence="5">
    <location>
        <begin position="8"/>
        <end position="63"/>
    </location>
</feature>
<dbReference type="SUPFAM" id="SSF100950">
    <property type="entry name" value="NagB/RpiA/CoA transferase-like"/>
    <property type="match status" value="1"/>
</dbReference>
<evidence type="ECO:0000256" key="3">
    <source>
        <dbReference type="ARBA" id="ARBA00023125"/>
    </source>
</evidence>
<dbReference type="Gene3D" id="3.30.750.70">
    <property type="entry name" value="4-hydroxybutyrate coenzyme like domains"/>
    <property type="match status" value="1"/>
</dbReference>
<dbReference type="InterPro" id="IPR037171">
    <property type="entry name" value="NagB/RpiA_transferase-like"/>
</dbReference>
<dbReference type="RefSeq" id="WP_042060748.1">
    <property type="nucleotide sequence ID" value="NZ_BAND01000103.1"/>
</dbReference>
<keyword evidence="4" id="KW-0804">Transcription</keyword>
<name>A0A023D8J7_ACIMT</name>
<dbReference type="OrthoDB" id="9814815at2"/>
<dbReference type="InterPro" id="IPR014036">
    <property type="entry name" value="DeoR-like_C"/>
</dbReference>
<keyword evidence="7" id="KW-1185">Reference proteome</keyword>
<evidence type="ECO:0000256" key="4">
    <source>
        <dbReference type="ARBA" id="ARBA00023163"/>
    </source>
</evidence>
<reference evidence="7" key="1">
    <citation type="journal article" date="2014" name="FEMS Microbiol. Lett.">
        <title>Draft Genomic DNA Sequence of the Facultatively Methylotrophic Bacterium Acidomonas methanolica type strain MB58.</title>
        <authorList>
            <person name="Higashiura N."/>
            <person name="Hadano H."/>
            <person name="Hirakawa H."/>
            <person name="Matsutani M."/>
            <person name="Takabe S."/>
            <person name="Matsushita K."/>
            <person name="Azuma Y."/>
        </authorList>
    </citation>
    <scope>NUCLEOTIDE SEQUENCE [LARGE SCALE GENOMIC DNA]</scope>
    <source>
        <strain evidence="7">MB58</strain>
    </source>
</reference>
<dbReference type="AlphaFoldDB" id="A0A023D8J7"/>
<proteinExistence type="predicted"/>
<dbReference type="SMART" id="SM01134">
    <property type="entry name" value="DeoRC"/>
    <property type="match status" value="1"/>
</dbReference>
<dbReference type="InterPro" id="IPR018356">
    <property type="entry name" value="Tscrpt_reg_HTH_DeoR_CS"/>
</dbReference>
<organism evidence="6 7">
    <name type="scientific">Acidomonas methanolica NBRC 104435</name>
    <dbReference type="NCBI Taxonomy" id="1231351"/>
    <lineage>
        <taxon>Bacteria</taxon>
        <taxon>Pseudomonadati</taxon>
        <taxon>Pseudomonadota</taxon>
        <taxon>Alphaproteobacteria</taxon>
        <taxon>Acetobacterales</taxon>
        <taxon>Acetobacteraceae</taxon>
        <taxon>Acidomonas</taxon>
    </lineage>
</organism>
<dbReference type="Pfam" id="PF00455">
    <property type="entry name" value="DeoRC"/>
    <property type="match status" value="1"/>
</dbReference>
<dbReference type="InterPro" id="IPR001034">
    <property type="entry name" value="DeoR_HTH"/>
</dbReference>
<evidence type="ECO:0000313" key="6">
    <source>
        <dbReference type="EMBL" id="GAJ30121.1"/>
    </source>
</evidence>
<dbReference type="Proteomes" id="UP000019760">
    <property type="component" value="Unassembled WGS sequence"/>
</dbReference>
<dbReference type="InterPro" id="IPR036390">
    <property type="entry name" value="WH_DNA-bd_sf"/>
</dbReference>
<accession>A0A023D8J7</accession>
<protein>
    <submittedName>
        <fullName evidence="6">Transcriptional repressor DeoR, ascorbate regulon/glycerol-3-phosphate regulon</fullName>
    </submittedName>
</protein>
<dbReference type="PRINTS" id="PR00037">
    <property type="entry name" value="HTHLACR"/>
</dbReference>
<evidence type="ECO:0000313" key="7">
    <source>
        <dbReference type="Proteomes" id="UP000019760"/>
    </source>
</evidence>
<keyword evidence="2" id="KW-0805">Transcription regulation</keyword>
<dbReference type="GO" id="GO:0003677">
    <property type="term" value="F:DNA binding"/>
    <property type="evidence" value="ECO:0007669"/>
    <property type="project" value="UniProtKB-KW"/>
</dbReference>
<dbReference type="Pfam" id="PF08220">
    <property type="entry name" value="HTH_DeoR"/>
    <property type="match status" value="1"/>
</dbReference>
<dbReference type="EMBL" id="BAND01000103">
    <property type="protein sequence ID" value="GAJ30121.1"/>
    <property type="molecule type" value="Genomic_DNA"/>
</dbReference>
<dbReference type="PANTHER" id="PTHR30363">
    <property type="entry name" value="HTH-TYPE TRANSCRIPTIONAL REGULATOR SRLR-RELATED"/>
    <property type="match status" value="1"/>
</dbReference>
<dbReference type="GO" id="GO:0003700">
    <property type="term" value="F:DNA-binding transcription factor activity"/>
    <property type="evidence" value="ECO:0007669"/>
    <property type="project" value="InterPro"/>
</dbReference>
<sequence>MCALPLPPLPRHRQILALVAERGYVTNETLAQHFGVAVQTIRRDVGTLAEQGYIARHHGGASAASSVENIAYDERQVLNQPAKDAIGRAAAALIPDRSTLFINIGTTTESFARALTDRRDLRVVTNNLHVATILSAQTDFRTIITGGTVRHCDGGVVGPSTIESLDTFRADFGVIGISGIDEEGTLLDFDPDEVMCTRAILRNSRRVILLTDHTKFGRHPMGKVGALADIDVLVTDLEPQPPFRALLLAAEVEVHLAPPAGL</sequence>